<reference evidence="13" key="2">
    <citation type="submission" date="2025-09" db="UniProtKB">
        <authorList>
            <consortium name="Ensembl"/>
        </authorList>
    </citation>
    <scope>IDENTIFICATION</scope>
</reference>
<evidence type="ECO:0000259" key="12">
    <source>
        <dbReference type="PROSITE" id="PS50262"/>
    </source>
</evidence>
<feature type="transmembrane region" description="Helical" evidence="11">
    <location>
        <begin position="247"/>
        <end position="269"/>
    </location>
</feature>
<dbReference type="InterPro" id="IPR000725">
    <property type="entry name" value="Olfact_rcpt"/>
</dbReference>
<dbReference type="SUPFAM" id="SSF81321">
    <property type="entry name" value="Family A G protein-coupled receptor-like"/>
    <property type="match status" value="1"/>
</dbReference>
<dbReference type="OrthoDB" id="6145535at2759"/>
<keyword evidence="6 10" id="KW-0297">G-protein coupled receptor</keyword>
<dbReference type="GO" id="GO:0004984">
    <property type="term" value="F:olfactory receptor activity"/>
    <property type="evidence" value="ECO:0007669"/>
    <property type="project" value="InterPro"/>
</dbReference>
<dbReference type="PRINTS" id="PR00245">
    <property type="entry name" value="OLFACTORYR"/>
</dbReference>
<name>A0A8C5LR44_9ANUR</name>
<feature type="transmembrane region" description="Helical" evidence="11">
    <location>
        <begin position="34"/>
        <end position="57"/>
    </location>
</feature>
<dbReference type="CDD" id="cd13954">
    <property type="entry name" value="7tmA_OR"/>
    <property type="match status" value="1"/>
</dbReference>
<accession>A0A8C5LR44</accession>
<comment type="subcellular location">
    <subcellularLocation>
        <location evidence="1 11">Cell membrane</location>
        <topology evidence="1 11">Multi-pass membrane protein</topology>
    </subcellularLocation>
</comment>
<keyword evidence="4 11" id="KW-0552">Olfaction</keyword>
<dbReference type="Gene3D" id="1.20.1070.10">
    <property type="entry name" value="Rhodopsin 7-helix transmembrane proteins"/>
    <property type="match status" value="1"/>
</dbReference>
<keyword evidence="3 10" id="KW-0812">Transmembrane</keyword>
<dbReference type="PANTHER" id="PTHR26452">
    <property type="entry name" value="OLFACTORY RECEPTOR"/>
    <property type="match status" value="1"/>
</dbReference>
<feature type="transmembrane region" description="Helical" evidence="11">
    <location>
        <begin position="150"/>
        <end position="167"/>
    </location>
</feature>
<evidence type="ECO:0000256" key="3">
    <source>
        <dbReference type="ARBA" id="ARBA00022692"/>
    </source>
</evidence>
<dbReference type="Ensembl" id="ENSLLET00000003337.1">
    <property type="protein sequence ID" value="ENSLLEP00000003188.1"/>
    <property type="gene ID" value="ENSLLEG00000002054.1"/>
</dbReference>
<feature type="transmembrane region" description="Helical" evidence="11">
    <location>
        <begin position="213"/>
        <end position="235"/>
    </location>
</feature>
<evidence type="ECO:0000256" key="6">
    <source>
        <dbReference type="ARBA" id="ARBA00023040"/>
    </source>
</evidence>
<keyword evidence="2 11" id="KW-1003">Cell membrane</keyword>
<protein>
    <recommendedName>
        <fullName evidence="11">Olfactory receptor</fullName>
    </recommendedName>
</protein>
<feature type="domain" description="G-protein coupled receptors family 1 profile" evidence="12">
    <location>
        <begin position="50"/>
        <end position="299"/>
    </location>
</feature>
<evidence type="ECO:0000256" key="11">
    <source>
        <dbReference type="RuleBase" id="RU363047"/>
    </source>
</evidence>
<dbReference type="InterPro" id="IPR017452">
    <property type="entry name" value="GPCR_Rhodpsn_7TM"/>
</dbReference>
<evidence type="ECO:0000256" key="2">
    <source>
        <dbReference type="ARBA" id="ARBA00022475"/>
    </source>
</evidence>
<keyword evidence="8 10" id="KW-0675">Receptor</keyword>
<dbReference type="PRINTS" id="PR00237">
    <property type="entry name" value="GPCRRHODOPSN"/>
</dbReference>
<keyword evidence="7 11" id="KW-0472">Membrane</keyword>
<keyword evidence="5 11" id="KW-1133">Transmembrane helix</keyword>
<dbReference type="SMART" id="SM01381">
    <property type="entry name" value="7TM_GPCR_Srsx"/>
    <property type="match status" value="1"/>
</dbReference>
<organism evidence="13 14">
    <name type="scientific">Leptobrachium leishanense</name>
    <name type="common">Leishan spiny toad</name>
    <dbReference type="NCBI Taxonomy" id="445787"/>
    <lineage>
        <taxon>Eukaryota</taxon>
        <taxon>Metazoa</taxon>
        <taxon>Chordata</taxon>
        <taxon>Craniata</taxon>
        <taxon>Vertebrata</taxon>
        <taxon>Euteleostomi</taxon>
        <taxon>Amphibia</taxon>
        <taxon>Batrachia</taxon>
        <taxon>Anura</taxon>
        <taxon>Pelobatoidea</taxon>
        <taxon>Megophryidae</taxon>
        <taxon>Leptobrachium</taxon>
    </lineage>
</organism>
<evidence type="ECO:0000256" key="4">
    <source>
        <dbReference type="ARBA" id="ARBA00022725"/>
    </source>
</evidence>
<dbReference type="Pfam" id="PF13853">
    <property type="entry name" value="7tm_4"/>
    <property type="match status" value="1"/>
</dbReference>
<evidence type="ECO:0000313" key="13">
    <source>
        <dbReference type="Ensembl" id="ENSLLEP00000003188.1"/>
    </source>
</evidence>
<dbReference type="GO" id="GO:0005886">
    <property type="term" value="C:plasma membrane"/>
    <property type="evidence" value="ECO:0007669"/>
    <property type="project" value="UniProtKB-SubCell"/>
</dbReference>
<evidence type="ECO:0000256" key="9">
    <source>
        <dbReference type="ARBA" id="ARBA00023224"/>
    </source>
</evidence>
<feature type="transmembrane region" description="Helical" evidence="11">
    <location>
        <begin position="107"/>
        <end position="129"/>
    </location>
</feature>
<evidence type="ECO:0000256" key="1">
    <source>
        <dbReference type="ARBA" id="ARBA00004651"/>
    </source>
</evidence>
<dbReference type="Proteomes" id="UP000694569">
    <property type="component" value="Unplaced"/>
</dbReference>
<sequence>MGDFPVSIYRKMNNGSAVSEFILLGLCNPPELDVVLYLTFLAMYIITLVGNTIIIIITNVDPALKTPMYFFLGNLSLLDIICTTSTVPNMLSKFFVPNKVISFHGCVIQMFVFTVAMDTEFLLLTFMSLDRYLAICNPLRYTNIMSRNSCICMAAIVWSFGLSSSTFHTSSTSWLSFCGPNKINHFFCEVPQVLALSCSDTSLNQLVLIVTDLILGLICIIFIFFSYVFIIISILHIRSAEGKKKAFSTCASHITVVVLFYGTLIFAYFRPSTLNASDTDKDIAVLYTIVIPMLNPILYSLRNKEVKGAIQKILLRKMFF</sequence>
<evidence type="ECO:0000256" key="8">
    <source>
        <dbReference type="ARBA" id="ARBA00023170"/>
    </source>
</evidence>
<dbReference type="GO" id="GO:0004930">
    <property type="term" value="F:G protein-coupled receptor activity"/>
    <property type="evidence" value="ECO:0007669"/>
    <property type="project" value="UniProtKB-KW"/>
</dbReference>
<evidence type="ECO:0000256" key="7">
    <source>
        <dbReference type="ARBA" id="ARBA00023136"/>
    </source>
</evidence>
<dbReference type="PROSITE" id="PS50262">
    <property type="entry name" value="G_PROTEIN_RECEP_F1_2"/>
    <property type="match status" value="1"/>
</dbReference>
<keyword evidence="11" id="KW-0716">Sensory transduction</keyword>
<proteinExistence type="inferred from homology"/>
<evidence type="ECO:0000256" key="5">
    <source>
        <dbReference type="ARBA" id="ARBA00022989"/>
    </source>
</evidence>
<dbReference type="AlphaFoldDB" id="A0A8C5LR44"/>
<dbReference type="InterPro" id="IPR050516">
    <property type="entry name" value="Olfactory_GPCR"/>
</dbReference>
<dbReference type="GeneTree" id="ENSGT01140000282524"/>
<dbReference type="InterPro" id="IPR000276">
    <property type="entry name" value="GPCR_Rhodpsn"/>
</dbReference>
<comment type="similarity">
    <text evidence="10">Belongs to the G-protein coupled receptor 1 family.</text>
</comment>
<reference evidence="13" key="1">
    <citation type="submission" date="2025-08" db="UniProtKB">
        <authorList>
            <consortium name="Ensembl"/>
        </authorList>
    </citation>
    <scope>IDENTIFICATION</scope>
</reference>
<keyword evidence="14" id="KW-1185">Reference proteome</keyword>
<evidence type="ECO:0000313" key="14">
    <source>
        <dbReference type="Proteomes" id="UP000694569"/>
    </source>
</evidence>
<feature type="transmembrane region" description="Helical" evidence="11">
    <location>
        <begin position="284"/>
        <end position="301"/>
    </location>
</feature>
<feature type="transmembrane region" description="Helical" evidence="11">
    <location>
        <begin position="69"/>
        <end position="87"/>
    </location>
</feature>
<keyword evidence="9 10" id="KW-0807">Transducer</keyword>
<dbReference type="PROSITE" id="PS00237">
    <property type="entry name" value="G_PROTEIN_RECEP_F1_1"/>
    <property type="match status" value="1"/>
</dbReference>
<evidence type="ECO:0000256" key="10">
    <source>
        <dbReference type="RuleBase" id="RU000688"/>
    </source>
</evidence>